<gene>
    <name evidence="1" type="ORF">P8625_11055</name>
</gene>
<evidence type="ECO:0000313" key="2">
    <source>
        <dbReference type="Proteomes" id="UP001232001"/>
    </source>
</evidence>
<evidence type="ECO:0000313" key="1">
    <source>
        <dbReference type="EMBL" id="WGH74626.1"/>
    </source>
</evidence>
<dbReference type="EMBL" id="CP122539">
    <property type="protein sequence ID" value="WGH74626.1"/>
    <property type="molecule type" value="Genomic_DNA"/>
</dbReference>
<dbReference type="Proteomes" id="UP001232001">
    <property type="component" value="Chromosome"/>
</dbReference>
<keyword evidence="2" id="KW-1185">Reference proteome</keyword>
<accession>A0ABY8L0K8</accession>
<name>A0ABY8L0K8_9FLAO</name>
<dbReference type="RefSeq" id="WP_279650521.1">
    <property type="nucleotide sequence ID" value="NZ_CP122539.1"/>
</dbReference>
<organism evidence="1 2">
    <name type="scientific">Tenacibaculum tangerinum</name>
    <dbReference type="NCBI Taxonomy" id="3038772"/>
    <lineage>
        <taxon>Bacteria</taxon>
        <taxon>Pseudomonadati</taxon>
        <taxon>Bacteroidota</taxon>
        <taxon>Flavobacteriia</taxon>
        <taxon>Flavobacteriales</taxon>
        <taxon>Flavobacteriaceae</taxon>
        <taxon>Tenacibaculum</taxon>
    </lineage>
</organism>
<sequence length="226" mass="26468">MKISNFLTNLGEISLRIKSDDEVKIITSELGYNILSSSFKIEIIKFYDVKNWLNKIEVEKTIGWIFKIHKLNDHKRALSFDCILSPNNSKVTSESDTGEHLDSVWINDEKYVVSIGTEDGEIMKIRAKNNDWMPYRFKDNLGIIKSESFFSKSYKEKSITKILPFGLETKIRQLFEGEKLYFHYLIATDKLKKSEDYIDEYSISTHLAVDYSKETLIEKLNLKDYF</sequence>
<protein>
    <submittedName>
        <fullName evidence="1">Uncharacterized protein</fullName>
    </submittedName>
</protein>
<proteinExistence type="predicted"/>
<reference evidence="1 2" key="1">
    <citation type="submission" date="2023-04" db="EMBL/GenBank/DDBJ databases">
        <title>Tenacibaculum tangerinum sp. nov., isolated from sea tidal flat of South Korea.</title>
        <authorList>
            <person name="Lee S.H."/>
            <person name="Kim J.-J."/>
        </authorList>
    </citation>
    <scope>NUCLEOTIDE SEQUENCE [LARGE SCALE GENOMIC DNA]</scope>
    <source>
        <strain evidence="1 2">GRR-S3-23</strain>
    </source>
</reference>